<dbReference type="SUPFAM" id="SSF48498">
    <property type="entry name" value="Tetracyclin repressor-like, C-terminal domain"/>
    <property type="match status" value="1"/>
</dbReference>
<dbReference type="GO" id="GO:0003677">
    <property type="term" value="F:DNA binding"/>
    <property type="evidence" value="ECO:0007669"/>
    <property type="project" value="UniProtKB-UniRule"/>
</dbReference>
<evidence type="ECO:0000313" key="7">
    <source>
        <dbReference type="Proteomes" id="UP000587991"/>
    </source>
</evidence>
<proteinExistence type="predicted"/>
<evidence type="ECO:0000256" key="3">
    <source>
        <dbReference type="ARBA" id="ARBA00023163"/>
    </source>
</evidence>
<reference evidence="6 7" key="1">
    <citation type="submission" date="2020-04" db="EMBL/GenBank/DDBJ databases">
        <title>Draft genome of Leeia sp. IMCC25680.</title>
        <authorList>
            <person name="Song J."/>
            <person name="Cho J.-C."/>
        </authorList>
    </citation>
    <scope>NUCLEOTIDE SEQUENCE [LARGE SCALE GENOMIC DNA]</scope>
    <source>
        <strain evidence="6 7">IMCC25680</strain>
    </source>
</reference>
<dbReference type="InterPro" id="IPR036271">
    <property type="entry name" value="Tet_transcr_reg_TetR-rel_C_sf"/>
</dbReference>
<evidence type="ECO:0000256" key="2">
    <source>
        <dbReference type="ARBA" id="ARBA00023125"/>
    </source>
</evidence>
<dbReference type="PANTHER" id="PTHR47506">
    <property type="entry name" value="TRANSCRIPTIONAL REGULATORY PROTEIN"/>
    <property type="match status" value="1"/>
</dbReference>
<dbReference type="SUPFAM" id="SSF46689">
    <property type="entry name" value="Homeodomain-like"/>
    <property type="match status" value="1"/>
</dbReference>
<evidence type="ECO:0000256" key="4">
    <source>
        <dbReference type="PROSITE-ProRule" id="PRU00335"/>
    </source>
</evidence>
<evidence type="ECO:0000259" key="5">
    <source>
        <dbReference type="PROSITE" id="PS50977"/>
    </source>
</evidence>
<sequence>MARYDKGHKATTHQRVVRLAARRFRESGLSAVGVASLMGEAGLTHGGFYGHFPSKQALIREALVSALSDTRQHLEKVAHAQGGLAALLHAYLSADHRDNPADGCAIAALAAEVSREPGETRAAFAEQTQALIALIESQLPPATQQQAGRPAKAVLATMLGTLLLARTTTDRAEADAMLEIGMQAALQLGQTGVLS</sequence>
<gene>
    <name evidence="6" type="ORF">HF682_13705</name>
</gene>
<dbReference type="Proteomes" id="UP000587991">
    <property type="component" value="Unassembled WGS sequence"/>
</dbReference>
<evidence type="ECO:0000256" key="1">
    <source>
        <dbReference type="ARBA" id="ARBA00023015"/>
    </source>
</evidence>
<organism evidence="6 7">
    <name type="scientific">Leeia aquatica</name>
    <dbReference type="NCBI Taxonomy" id="2725557"/>
    <lineage>
        <taxon>Bacteria</taxon>
        <taxon>Pseudomonadati</taxon>
        <taxon>Pseudomonadota</taxon>
        <taxon>Betaproteobacteria</taxon>
        <taxon>Neisseriales</taxon>
        <taxon>Leeiaceae</taxon>
        <taxon>Leeia</taxon>
    </lineage>
</organism>
<dbReference type="PRINTS" id="PR00455">
    <property type="entry name" value="HTHTETR"/>
</dbReference>
<dbReference type="AlphaFoldDB" id="A0A847SBE0"/>
<dbReference type="RefSeq" id="WP_168877884.1">
    <property type="nucleotide sequence ID" value="NZ_JABAIM010000003.1"/>
</dbReference>
<dbReference type="Pfam" id="PF16925">
    <property type="entry name" value="TetR_C_13"/>
    <property type="match status" value="1"/>
</dbReference>
<dbReference type="InterPro" id="IPR009057">
    <property type="entry name" value="Homeodomain-like_sf"/>
</dbReference>
<keyword evidence="2 4" id="KW-0238">DNA-binding</keyword>
<dbReference type="EMBL" id="JABAIM010000003">
    <property type="protein sequence ID" value="NLR76215.1"/>
    <property type="molecule type" value="Genomic_DNA"/>
</dbReference>
<feature type="domain" description="HTH tetR-type" evidence="5">
    <location>
        <begin position="10"/>
        <end position="70"/>
    </location>
</feature>
<dbReference type="PANTHER" id="PTHR47506:SF7">
    <property type="entry name" value="TRANSCRIPTIONAL REGULATORY PROTEIN"/>
    <property type="match status" value="1"/>
</dbReference>
<keyword evidence="1" id="KW-0805">Transcription regulation</keyword>
<feature type="DNA-binding region" description="H-T-H motif" evidence="4">
    <location>
        <begin position="33"/>
        <end position="52"/>
    </location>
</feature>
<keyword evidence="3" id="KW-0804">Transcription</keyword>
<protein>
    <submittedName>
        <fullName evidence="6">TetR/AcrR family transcriptional regulator</fullName>
    </submittedName>
</protein>
<dbReference type="Gene3D" id="1.10.10.60">
    <property type="entry name" value="Homeodomain-like"/>
    <property type="match status" value="1"/>
</dbReference>
<comment type="caution">
    <text evidence="6">The sequence shown here is derived from an EMBL/GenBank/DDBJ whole genome shotgun (WGS) entry which is preliminary data.</text>
</comment>
<name>A0A847SBE0_9NEIS</name>
<evidence type="ECO:0000313" key="6">
    <source>
        <dbReference type="EMBL" id="NLR76215.1"/>
    </source>
</evidence>
<dbReference type="InterPro" id="IPR011075">
    <property type="entry name" value="TetR_C"/>
</dbReference>
<dbReference type="InterPro" id="IPR001647">
    <property type="entry name" value="HTH_TetR"/>
</dbReference>
<keyword evidence="7" id="KW-1185">Reference proteome</keyword>
<accession>A0A847SBE0</accession>
<dbReference type="Gene3D" id="1.10.357.10">
    <property type="entry name" value="Tetracycline Repressor, domain 2"/>
    <property type="match status" value="1"/>
</dbReference>
<dbReference type="Pfam" id="PF00440">
    <property type="entry name" value="TetR_N"/>
    <property type="match status" value="1"/>
</dbReference>
<dbReference type="PROSITE" id="PS50977">
    <property type="entry name" value="HTH_TETR_2"/>
    <property type="match status" value="1"/>
</dbReference>